<keyword evidence="4 11" id="KW-0812">Transmembrane</keyword>
<name>A0ABD3HC27_9MARC</name>
<keyword evidence="8 11" id="KW-0406">Ion transport</keyword>
<keyword evidence="3 11" id="KW-0633">Potassium transport</keyword>
<dbReference type="SUPFAM" id="SSF81296">
    <property type="entry name" value="E set domains"/>
    <property type="match status" value="1"/>
</dbReference>
<feature type="domain" description="Inward rectifier potassium channel C-terminal" evidence="13">
    <location>
        <begin position="977"/>
        <end position="1087"/>
    </location>
</feature>
<evidence type="ECO:0000256" key="5">
    <source>
        <dbReference type="ARBA" id="ARBA00022882"/>
    </source>
</evidence>
<comment type="similarity">
    <text evidence="11">Belongs to the inward rectifier-type potassium channel (TC 1.A.2.1) family.</text>
</comment>
<evidence type="ECO:0000256" key="4">
    <source>
        <dbReference type="ARBA" id="ARBA00022692"/>
    </source>
</evidence>
<dbReference type="PANTHER" id="PTHR11767">
    <property type="entry name" value="INWARD RECTIFIER POTASSIUM CHANNEL"/>
    <property type="match status" value="1"/>
</dbReference>
<dbReference type="GO" id="GO:0034702">
    <property type="term" value="C:monoatomic ion channel complex"/>
    <property type="evidence" value="ECO:0007669"/>
    <property type="project" value="UniProtKB-KW"/>
</dbReference>
<evidence type="ECO:0000256" key="1">
    <source>
        <dbReference type="ARBA" id="ARBA00004141"/>
    </source>
</evidence>
<evidence type="ECO:0000256" key="6">
    <source>
        <dbReference type="ARBA" id="ARBA00022958"/>
    </source>
</evidence>
<evidence type="ECO:0000256" key="3">
    <source>
        <dbReference type="ARBA" id="ARBA00022538"/>
    </source>
</evidence>
<organism evidence="14 15">
    <name type="scientific">Riccia sorocarpa</name>
    <dbReference type="NCBI Taxonomy" id="122646"/>
    <lineage>
        <taxon>Eukaryota</taxon>
        <taxon>Viridiplantae</taxon>
        <taxon>Streptophyta</taxon>
        <taxon>Embryophyta</taxon>
        <taxon>Marchantiophyta</taxon>
        <taxon>Marchantiopsida</taxon>
        <taxon>Marchantiidae</taxon>
        <taxon>Marchantiales</taxon>
        <taxon>Ricciaceae</taxon>
        <taxon>Riccia</taxon>
    </lineage>
</organism>
<keyword evidence="7" id="KW-1133">Transmembrane helix</keyword>
<evidence type="ECO:0000256" key="12">
    <source>
        <dbReference type="SAM" id="MobiDB-lite"/>
    </source>
</evidence>
<evidence type="ECO:0000259" key="13">
    <source>
        <dbReference type="Pfam" id="PF17655"/>
    </source>
</evidence>
<evidence type="ECO:0000256" key="11">
    <source>
        <dbReference type="RuleBase" id="RU003822"/>
    </source>
</evidence>
<dbReference type="GO" id="GO:0034220">
    <property type="term" value="P:monoatomic ion transmembrane transport"/>
    <property type="evidence" value="ECO:0007669"/>
    <property type="project" value="UniProtKB-KW"/>
</dbReference>
<feature type="region of interest" description="Disordered" evidence="12">
    <location>
        <begin position="190"/>
        <end position="314"/>
    </location>
</feature>
<evidence type="ECO:0000313" key="14">
    <source>
        <dbReference type="EMBL" id="KAL3687611.1"/>
    </source>
</evidence>
<evidence type="ECO:0000256" key="2">
    <source>
        <dbReference type="ARBA" id="ARBA00022448"/>
    </source>
</evidence>
<dbReference type="InterPro" id="IPR041647">
    <property type="entry name" value="IRK_C"/>
</dbReference>
<feature type="compositionally biased region" description="Acidic residues" evidence="12">
    <location>
        <begin position="83"/>
        <end position="94"/>
    </location>
</feature>
<dbReference type="Gene3D" id="2.60.40.1400">
    <property type="entry name" value="G protein-activated inward rectifier potassium channel 1"/>
    <property type="match status" value="1"/>
</dbReference>
<dbReference type="Proteomes" id="UP001633002">
    <property type="component" value="Unassembled WGS sequence"/>
</dbReference>
<evidence type="ECO:0000256" key="9">
    <source>
        <dbReference type="ARBA" id="ARBA00023136"/>
    </source>
</evidence>
<evidence type="ECO:0000256" key="10">
    <source>
        <dbReference type="ARBA" id="ARBA00023303"/>
    </source>
</evidence>
<dbReference type="InterPro" id="IPR014756">
    <property type="entry name" value="Ig_E-set"/>
</dbReference>
<dbReference type="Gene3D" id="1.20.120.20">
    <property type="entry name" value="Apolipoprotein"/>
    <property type="match status" value="1"/>
</dbReference>
<dbReference type="GO" id="GO:0006813">
    <property type="term" value="P:potassium ion transport"/>
    <property type="evidence" value="ECO:0007669"/>
    <property type="project" value="UniProtKB-KW"/>
</dbReference>
<keyword evidence="15" id="KW-1185">Reference proteome</keyword>
<feature type="region of interest" description="Disordered" evidence="12">
    <location>
        <begin position="56"/>
        <end position="101"/>
    </location>
</feature>
<reference evidence="14 15" key="1">
    <citation type="submission" date="2024-09" db="EMBL/GenBank/DDBJ databases">
        <title>Chromosome-scale assembly of Riccia sorocarpa.</title>
        <authorList>
            <person name="Paukszto L."/>
        </authorList>
    </citation>
    <scope>NUCLEOTIDE SEQUENCE [LARGE SCALE GENOMIC DNA]</scope>
    <source>
        <strain evidence="14">LP-2024</strain>
        <tissue evidence="14">Aerial parts of the thallus</tissue>
    </source>
</reference>
<comment type="caution">
    <text evidence="14">The sequence shown here is derived from an EMBL/GenBank/DDBJ whole genome shotgun (WGS) entry which is preliminary data.</text>
</comment>
<dbReference type="Pfam" id="PF17655">
    <property type="entry name" value="IRK_C"/>
    <property type="match status" value="1"/>
</dbReference>
<feature type="compositionally biased region" description="Basic and acidic residues" evidence="12">
    <location>
        <begin position="203"/>
        <end position="214"/>
    </location>
</feature>
<evidence type="ECO:0000256" key="7">
    <source>
        <dbReference type="ARBA" id="ARBA00022989"/>
    </source>
</evidence>
<dbReference type="EMBL" id="JBJQOH010000004">
    <property type="protein sequence ID" value="KAL3687611.1"/>
    <property type="molecule type" value="Genomic_DNA"/>
</dbReference>
<keyword evidence="6 11" id="KW-0630">Potassium</keyword>
<dbReference type="InterPro" id="IPR013518">
    <property type="entry name" value="K_chnl_inward-rec_Kir_cyto"/>
</dbReference>
<keyword evidence="10 11" id="KW-0407">Ion channel</keyword>
<comment type="subcellular location">
    <subcellularLocation>
        <location evidence="1 11">Membrane</location>
        <topology evidence="1 11">Multi-pass membrane protein</topology>
    </subcellularLocation>
</comment>
<proteinExistence type="inferred from homology"/>
<keyword evidence="5 11" id="KW-0851">Voltage-gated channel</keyword>
<evidence type="ECO:0000256" key="8">
    <source>
        <dbReference type="ARBA" id="ARBA00023065"/>
    </source>
</evidence>
<evidence type="ECO:0000313" key="15">
    <source>
        <dbReference type="Proteomes" id="UP001633002"/>
    </source>
</evidence>
<feature type="compositionally biased region" description="Polar residues" evidence="12">
    <location>
        <begin position="229"/>
        <end position="249"/>
    </location>
</feature>
<keyword evidence="9" id="KW-0472">Membrane</keyword>
<sequence>MSASSIIFLLSPVPTLDVLGLSRAEVPRCRSGVIPGLIRGQKDSGVPKPRNRVAAKAGIGRYSGAVHGHSQRGRRRRPPVEPDNPDDNSNGDEPESIHDDGKGLDVVEEIDSELAVDPTDSYQRYLGELGINEQNDDKEYHEAVHNVEDGTSWIPIGAEGDLGYRQADNGAMGNNVDEDGKQTELREAEGAPVLGGDGFAQEDQDKNKVKDNSKSGRGRRTRNARVNPKESTVSRSESDSAAETVTNSAEVDKNVDPARSQGDLKLSPPVQPVDNVKREGNGTLISSKGGAIVEGRKQRRKARMKSGVNAEPPDVERQVRVVENGAEQPSVTEALFIEPRRDRGKKDNDLGRTFDQVTVDRKSSVMAVNVTEEREESSMVSCTCETEDSLAPADEYPGVPVPLGQSVAVISTSVSESANVCEEQVDVLHFVGSEHNNEVAEVGSENVHERTDTLVIGSDVTVQTTNNAADGIQLQTRIVSSLNSTSLISESGNTITVSSNGELLAGNLPSVEEVPDAAAVGIGEEPVSLMEKAAQVVSKAVELPVQVVTKVVEIPSQVANKVVDSLPADVANKVVELPAQVANTVVELPSKVVDQATQVGTLVAEQVTEILPDSVTEQVGQVVSHMVDLQAQFSNQVSNVTDEVLQVTDRVLQDVQDVTDEVLQAGQLVMDQVSEAGESVVDQVTATAEQVANFAESVTSTANQVVEQVTEAGESVVEQVTTTAEQVANFAESVTSTANQVAEQVADKVTDMLSFDDDYDDSDSDDEFEAYVTTDDPAFRGSRGLNNFVIIQENEGVLAKIYDFYTYMLKQPMPKFATAMFSAPIGVSMLFTLLYLPEYQGLAFDDTARDFFAATDGDALTLNLSWRTLFQVFMFSLSLSTGLEPELAPLSPYTLVIANLNSLVAQLVFVFLSGAVFARLSQPAQPVRCSSVILVSTSPAQRKKEVPIKVLMTRYVLAGPQPCELVDVKVDLTYKYNTFTRTGSYFRATQSLKLVRPEISFLTQGMLVRHVIDSTSPLYQRTQEMLKKEDAVFSLSVVGLERSSMQSVFHVQHYCVSDDDVVWDAEFEDMILVNSSKKKRLVDHSRLSMWRPLA</sequence>
<gene>
    <name evidence="14" type="ORF">R1sor_013920</name>
</gene>
<dbReference type="InterPro" id="IPR016449">
    <property type="entry name" value="K_chnl_inward-rec_Kir"/>
</dbReference>
<keyword evidence="2 11" id="KW-0813">Transport</keyword>
<dbReference type="PANTHER" id="PTHR11767:SF114">
    <property type="entry name" value="INWARD RECTIFIER POTASSIUM CHANNEL C-TERMINAL DOMAIN-CONTAINING PROTEIN"/>
    <property type="match status" value="1"/>
</dbReference>
<dbReference type="AlphaFoldDB" id="A0ABD3HC27"/>
<accession>A0ABD3HC27</accession>
<protein>
    <recommendedName>
        <fullName evidence="13">Inward rectifier potassium channel C-terminal domain-containing protein</fullName>
    </recommendedName>
</protein>